<gene>
    <name evidence="1" type="ORF">BO99DRAFT_422913</name>
</gene>
<accession>A0A2V5H3V5</accession>
<name>A0A2V5H3V5_ASPV1</name>
<dbReference type="AlphaFoldDB" id="A0A2V5H3V5"/>
<organism evidence="1 2">
    <name type="scientific">Aspergillus violaceofuscus (strain CBS 115571)</name>
    <dbReference type="NCBI Taxonomy" id="1450538"/>
    <lineage>
        <taxon>Eukaryota</taxon>
        <taxon>Fungi</taxon>
        <taxon>Dikarya</taxon>
        <taxon>Ascomycota</taxon>
        <taxon>Pezizomycotina</taxon>
        <taxon>Eurotiomycetes</taxon>
        <taxon>Eurotiomycetidae</taxon>
        <taxon>Eurotiales</taxon>
        <taxon>Aspergillaceae</taxon>
        <taxon>Aspergillus</taxon>
    </lineage>
</organism>
<sequence>MRFQLSELDPKSDALSEFVTCQVTRFGEPSQPIYRFFYPIFGGEPEAQKQEALTNLMQLHREWAREDPDSVFLQIRDRDRDNQLVAGVYSKVHRQKPHVYELGLDSWLEAAIAMGVTIYRRHGLLRQKWRPRMQPLRYWPMWRPPHGKIELGNTSPPWGELSTNRRFLGRL</sequence>
<dbReference type="InterPro" id="IPR014347">
    <property type="entry name" value="Tautomerase/MIF_sf"/>
</dbReference>
<dbReference type="STRING" id="1450538.A0A2V5H3V5"/>
<keyword evidence="2" id="KW-1185">Reference proteome</keyword>
<dbReference type="OMA" id="QLHREWA"/>
<evidence type="ECO:0000313" key="2">
    <source>
        <dbReference type="Proteomes" id="UP000249829"/>
    </source>
</evidence>
<dbReference type="EMBL" id="KZ825141">
    <property type="protein sequence ID" value="PYI18695.1"/>
    <property type="molecule type" value="Genomic_DNA"/>
</dbReference>
<dbReference type="Proteomes" id="UP000249829">
    <property type="component" value="Unassembled WGS sequence"/>
</dbReference>
<reference evidence="1 2" key="1">
    <citation type="submission" date="2018-02" db="EMBL/GenBank/DDBJ databases">
        <title>The genomes of Aspergillus section Nigri reveals drivers in fungal speciation.</title>
        <authorList>
            <consortium name="DOE Joint Genome Institute"/>
            <person name="Vesth T.C."/>
            <person name="Nybo J."/>
            <person name="Theobald S."/>
            <person name="Brandl J."/>
            <person name="Frisvad J.C."/>
            <person name="Nielsen K.F."/>
            <person name="Lyhne E.K."/>
            <person name="Kogle M.E."/>
            <person name="Kuo A."/>
            <person name="Riley R."/>
            <person name="Clum A."/>
            <person name="Nolan M."/>
            <person name="Lipzen A."/>
            <person name="Salamov A."/>
            <person name="Henrissat B."/>
            <person name="Wiebenga A."/>
            <person name="De vries R.P."/>
            <person name="Grigoriev I.V."/>
            <person name="Mortensen U.H."/>
            <person name="Andersen M.R."/>
            <person name="Baker S.E."/>
        </authorList>
    </citation>
    <scope>NUCLEOTIDE SEQUENCE [LARGE SCALE GENOMIC DNA]</scope>
    <source>
        <strain evidence="1 2">CBS 115571</strain>
    </source>
</reference>
<proteinExistence type="predicted"/>
<dbReference type="SUPFAM" id="SSF55331">
    <property type="entry name" value="Tautomerase/MIF"/>
    <property type="match status" value="1"/>
</dbReference>
<protein>
    <submittedName>
        <fullName evidence="1">Uncharacterized protein</fullName>
    </submittedName>
</protein>
<evidence type="ECO:0000313" key="1">
    <source>
        <dbReference type="EMBL" id="PYI18695.1"/>
    </source>
</evidence>